<dbReference type="Proteomes" id="UP000307657">
    <property type="component" value="Unassembled WGS sequence"/>
</dbReference>
<comment type="caution">
    <text evidence="1">The sequence shown here is derived from an EMBL/GenBank/DDBJ whole genome shotgun (WGS) entry which is preliminary data.</text>
</comment>
<evidence type="ECO:0000313" key="2">
    <source>
        <dbReference type="Proteomes" id="UP000307657"/>
    </source>
</evidence>
<sequence>MKLYSLFLFLIITILLSGCKNNKTTSIQPDLNITDIKLKDISELSYIEIYKILFIDNNGGFDAHGDLYGQDAISYLSSSQEIDSCGNILYLTNTSKDSITLALKSSFNFPGNPNKEITRAYQLPPSEKISVGNTKLCYNGKTYNIKKEITSAGFSDN</sequence>
<organism evidence="1 2">
    <name type="scientific">Pontimicrobium aquaticum</name>
    <dbReference type="NCBI Taxonomy" id="2565367"/>
    <lineage>
        <taxon>Bacteria</taxon>
        <taxon>Pseudomonadati</taxon>
        <taxon>Bacteroidota</taxon>
        <taxon>Flavobacteriia</taxon>
        <taxon>Flavobacteriales</taxon>
        <taxon>Flavobacteriaceae</taxon>
        <taxon>Pontimicrobium</taxon>
    </lineage>
</organism>
<evidence type="ECO:0008006" key="3">
    <source>
        <dbReference type="Google" id="ProtNLM"/>
    </source>
</evidence>
<name>A0A4U0F096_9FLAO</name>
<dbReference type="AlphaFoldDB" id="A0A4U0F096"/>
<dbReference type="PROSITE" id="PS51257">
    <property type="entry name" value="PROKAR_LIPOPROTEIN"/>
    <property type="match status" value="1"/>
</dbReference>
<keyword evidence="2" id="KW-1185">Reference proteome</keyword>
<dbReference type="RefSeq" id="WP_136839927.1">
    <property type="nucleotide sequence ID" value="NZ_SUPL01000001.1"/>
</dbReference>
<accession>A0A4U0F096</accession>
<reference evidence="1 2" key="1">
    <citation type="submission" date="2019-04" db="EMBL/GenBank/DDBJ databases">
        <title>Lacinutrix sp. nov., isolated from marine water.</title>
        <authorList>
            <person name="Kim W."/>
        </authorList>
    </citation>
    <scope>NUCLEOTIDE SEQUENCE [LARGE SCALE GENOMIC DNA]</scope>
    <source>
        <strain evidence="1 2">CAU 1491</strain>
    </source>
</reference>
<dbReference type="EMBL" id="SUPL01000001">
    <property type="protein sequence ID" value="TJY37763.1"/>
    <property type="molecule type" value="Genomic_DNA"/>
</dbReference>
<evidence type="ECO:0000313" key="1">
    <source>
        <dbReference type="EMBL" id="TJY37763.1"/>
    </source>
</evidence>
<dbReference type="OrthoDB" id="1161832at2"/>
<proteinExistence type="predicted"/>
<protein>
    <recommendedName>
        <fullName evidence="3">Lipoprotein</fullName>
    </recommendedName>
</protein>
<gene>
    <name evidence="1" type="ORF">E5167_00485</name>
</gene>